<dbReference type="InterPro" id="IPR036259">
    <property type="entry name" value="MFS_trans_sf"/>
</dbReference>
<keyword evidence="14" id="KW-1185">Reference proteome</keyword>
<dbReference type="EMBL" id="OV696699">
    <property type="protein sequence ID" value="CAH1245628.1"/>
    <property type="molecule type" value="Genomic_DNA"/>
</dbReference>
<dbReference type="PANTHER" id="PTHR11360:SF318">
    <property type="entry name" value="MONOCARBOXYLATE TRANSPORTER 12"/>
    <property type="match status" value="1"/>
</dbReference>
<dbReference type="InterPro" id="IPR020846">
    <property type="entry name" value="MFS_dom"/>
</dbReference>
<evidence type="ECO:0000259" key="12">
    <source>
        <dbReference type="PROSITE" id="PS50850"/>
    </source>
</evidence>
<comment type="catalytic activity">
    <reaction evidence="7">
        <text>creatine(in) = creatine(out)</text>
        <dbReference type="Rhea" id="RHEA:73043"/>
        <dbReference type="ChEBI" id="CHEBI:57947"/>
    </reaction>
</comment>
<proteinExistence type="inferred from homology"/>
<feature type="transmembrane region" description="Helical" evidence="11">
    <location>
        <begin position="57"/>
        <end position="80"/>
    </location>
</feature>
<feature type="transmembrane region" description="Helical" evidence="11">
    <location>
        <begin position="149"/>
        <end position="170"/>
    </location>
</feature>
<feature type="transmembrane region" description="Helical" evidence="11">
    <location>
        <begin position="15"/>
        <end position="45"/>
    </location>
</feature>
<dbReference type="GO" id="GO:0022857">
    <property type="term" value="F:transmembrane transporter activity"/>
    <property type="evidence" value="ECO:0007669"/>
    <property type="project" value="InterPro"/>
</dbReference>
<dbReference type="GO" id="GO:0016323">
    <property type="term" value="C:basolateral plasma membrane"/>
    <property type="evidence" value="ECO:0007669"/>
    <property type="project" value="UniProtKB-SubCell"/>
</dbReference>
<feature type="transmembrane region" description="Helical" evidence="11">
    <location>
        <begin position="273"/>
        <end position="291"/>
    </location>
</feature>
<dbReference type="AlphaFoldDB" id="A0A8K0EAZ9"/>
<keyword evidence="6 11" id="KW-0472">Membrane</keyword>
<dbReference type="Gene3D" id="1.20.1250.20">
    <property type="entry name" value="MFS general substrate transporter like domains"/>
    <property type="match status" value="2"/>
</dbReference>
<feature type="region of interest" description="Disordered" evidence="10">
    <location>
        <begin position="439"/>
        <end position="458"/>
    </location>
</feature>
<evidence type="ECO:0000256" key="5">
    <source>
        <dbReference type="ARBA" id="ARBA00022989"/>
    </source>
</evidence>
<evidence type="ECO:0000256" key="4">
    <source>
        <dbReference type="ARBA" id="ARBA00022692"/>
    </source>
</evidence>
<evidence type="ECO:0000256" key="11">
    <source>
        <dbReference type="SAM" id="Phobius"/>
    </source>
</evidence>
<feature type="transmembrane region" description="Helical" evidence="11">
    <location>
        <begin position="392"/>
        <end position="410"/>
    </location>
</feature>
<sequence>MKDVQYRQEAPDGGWGWFVVLSSFLCHLCIVGVAKSFGVFFPYFLETFGEDARSTSWVSSIQGATCLFGFPLFFSSPAVFAGALTNVFGCRAVVMAGSLIAASGLVSSFFVTSLAAMYVTTGFITGVGFSLMYTPCLTMVGRYFKNRRALANGLGVTGTGPGTFILPPFFQYIIDHYGWRGSLLITAGVALQGLVFGALLRPIYLKEDVERHDVNASQDKRMCLTRLFDFSLFKTPIFVIFTFSNLFLFFANFIPYVHLVAHARHVGIDAQSAAFLISIIGIGDGLSRIAYGWLSDLGLFIRLRGYIICLLGFSLSLVCLPVAKSYPAMVVCCLCFGVFAGCYTTQTAVFLAEFCGVKRLASALGLLFGLGGFPTLFGPPIAGYLYDVTGNYNVSFYVAGSAAFCSVLLMTSVEVHLTRTAHVRGDHKRCPMTLNISDDLDASGTEKGADETPGLTEDMRDCKAPFLVHETTV</sequence>
<dbReference type="Proteomes" id="UP000838412">
    <property type="component" value="Chromosome 14"/>
</dbReference>
<comment type="similarity">
    <text evidence="2">Belongs to the major facilitator superfamily. Monocarboxylate porter (TC 2.A.1.13) family.</text>
</comment>
<comment type="subcellular location">
    <subcellularLocation>
        <location evidence="1">Basolateral cell membrane</location>
        <topology evidence="1">Multi-pass membrane protein</topology>
    </subcellularLocation>
</comment>
<dbReference type="GO" id="GO:0015881">
    <property type="term" value="P:creatine transmembrane transport"/>
    <property type="evidence" value="ECO:0007669"/>
    <property type="project" value="TreeGrafter"/>
</dbReference>
<feature type="transmembrane region" description="Helical" evidence="11">
    <location>
        <begin position="230"/>
        <end position="253"/>
    </location>
</feature>
<dbReference type="InterPro" id="IPR050327">
    <property type="entry name" value="Proton-linked_MCT"/>
</dbReference>
<evidence type="ECO:0000256" key="6">
    <source>
        <dbReference type="ARBA" id="ARBA00023136"/>
    </source>
</evidence>
<evidence type="ECO:0000256" key="7">
    <source>
        <dbReference type="ARBA" id="ARBA00036521"/>
    </source>
</evidence>
<feature type="transmembrane region" description="Helical" evidence="11">
    <location>
        <begin position="329"/>
        <end position="352"/>
    </location>
</feature>
<dbReference type="InterPro" id="IPR011701">
    <property type="entry name" value="MFS"/>
</dbReference>
<evidence type="ECO:0000256" key="9">
    <source>
        <dbReference type="ARBA" id="ARBA00037605"/>
    </source>
</evidence>
<evidence type="ECO:0000313" key="14">
    <source>
        <dbReference type="Proteomes" id="UP000838412"/>
    </source>
</evidence>
<keyword evidence="3" id="KW-1003">Cell membrane</keyword>
<keyword evidence="4 11" id="KW-0812">Transmembrane</keyword>
<protein>
    <submittedName>
        <fullName evidence="13">SLC16A12 protein</fullName>
    </submittedName>
</protein>
<dbReference type="PANTHER" id="PTHR11360">
    <property type="entry name" value="MONOCARBOXYLATE TRANSPORTER"/>
    <property type="match status" value="1"/>
</dbReference>
<feature type="transmembrane region" description="Helical" evidence="11">
    <location>
        <begin position="303"/>
        <end position="323"/>
    </location>
</feature>
<evidence type="ECO:0000256" key="8">
    <source>
        <dbReference type="ARBA" id="ARBA00036771"/>
    </source>
</evidence>
<feature type="transmembrane region" description="Helical" evidence="11">
    <location>
        <begin position="117"/>
        <end position="137"/>
    </location>
</feature>
<evidence type="ECO:0000256" key="3">
    <source>
        <dbReference type="ARBA" id="ARBA00022475"/>
    </source>
</evidence>
<gene>
    <name evidence="13" type="primary">SLC16A12</name>
    <name evidence="13" type="ORF">BLAG_LOCUS7890</name>
</gene>
<accession>A0A8K0EAZ9</accession>
<evidence type="ECO:0000256" key="10">
    <source>
        <dbReference type="SAM" id="MobiDB-lite"/>
    </source>
</evidence>
<feature type="transmembrane region" description="Helical" evidence="11">
    <location>
        <begin position="92"/>
        <end position="111"/>
    </location>
</feature>
<keyword evidence="5 11" id="KW-1133">Transmembrane helix</keyword>
<reference evidence="13" key="1">
    <citation type="submission" date="2022-01" db="EMBL/GenBank/DDBJ databases">
        <authorList>
            <person name="Braso-Vives M."/>
        </authorList>
    </citation>
    <scope>NUCLEOTIDE SEQUENCE</scope>
</reference>
<dbReference type="SUPFAM" id="SSF103473">
    <property type="entry name" value="MFS general substrate transporter"/>
    <property type="match status" value="1"/>
</dbReference>
<evidence type="ECO:0000256" key="2">
    <source>
        <dbReference type="ARBA" id="ARBA00006727"/>
    </source>
</evidence>
<dbReference type="CDD" id="cd17352">
    <property type="entry name" value="MFS_MCT_SLC16"/>
    <property type="match status" value="1"/>
</dbReference>
<name>A0A8K0EAZ9_BRALA</name>
<dbReference type="OrthoDB" id="2213137at2759"/>
<comment type="catalytic activity">
    <reaction evidence="8">
        <text>guanidinoacetate(in) = guanidinoacetate(out)</text>
        <dbReference type="Rhea" id="RHEA:73047"/>
        <dbReference type="ChEBI" id="CHEBI:57742"/>
    </reaction>
</comment>
<dbReference type="PROSITE" id="PS50850">
    <property type="entry name" value="MFS"/>
    <property type="match status" value="1"/>
</dbReference>
<dbReference type="Pfam" id="PF07690">
    <property type="entry name" value="MFS_1"/>
    <property type="match status" value="1"/>
</dbReference>
<evidence type="ECO:0000313" key="13">
    <source>
        <dbReference type="EMBL" id="CAH1245628.1"/>
    </source>
</evidence>
<evidence type="ECO:0000256" key="1">
    <source>
        <dbReference type="ARBA" id="ARBA00004554"/>
    </source>
</evidence>
<feature type="domain" description="Major facilitator superfamily (MFS) profile" evidence="12">
    <location>
        <begin position="15"/>
        <end position="418"/>
    </location>
</feature>
<organism evidence="13 14">
    <name type="scientific">Branchiostoma lanceolatum</name>
    <name type="common">Common lancelet</name>
    <name type="synonym">Amphioxus lanceolatum</name>
    <dbReference type="NCBI Taxonomy" id="7740"/>
    <lineage>
        <taxon>Eukaryota</taxon>
        <taxon>Metazoa</taxon>
        <taxon>Chordata</taxon>
        <taxon>Cephalochordata</taxon>
        <taxon>Leptocardii</taxon>
        <taxon>Amphioxiformes</taxon>
        <taxon>Branchiostomatidae</taxon>
        <taxon>Branchiostoma</taxon>
    </lineage>
</organism>
<feature type="transmembrane region" description="Helical" evidence="11">
    <location>
        <begin position="182"/>
        <end position="200"/>
    </location>
</feature>
<comment type="function">
    <text evidence="9">Functions as a transporter for creatine and as well for its precursor guanidinoacetate. Transport of creatine and GAA is independent of resting membrane potential and extracellular Na(+), Cl(-), or pH. Contributes to the process of creatine biosynthesis and distribution.</text>
</comment>
<feature type="transmembrane region" description="Helical" evidence="11">
    <location>
        <begin position="364"/>
        <end position="386"/>
    </location>
</feature>